<dbReference type="PANTHER" id="PTHR24305:SF187">
    <property type="entry name" value="P450, PUTATIVE (EUROFUNG)-RELATED"/>
    <property type="match status" value="1"/>
</dbReference>
<accession>A0A1C7M4I5</accession>
<feature type="transmembrane region" description="Helical" evidence="9">
    <location>
        <begin position="1110"/>
        <end position="1129"/>
    </location>
</feature>
<evidence type="ECO:0000256" key="1">
    <source>
        <dbReference type="ARBA" id="ARBA00001971"/>
    </source>
</evidence>
<comment type="cofactor">
    <cofactor evidence="1">
        <name>heme</name>
        <dbReference type="ChEBI" id="CHEBI:30413"/>
    </cofactor>
</comment>
<evidence type="ECO:0000256" key="9">
    <source>
        <dbReference type="SAM" id="Phobius"/>
    </source>
</evidence>
<evidence type="ECO:0000256" key="2">
    <source>
        <dbReference type="ARBA" id="ARBA00005179"/>
    </source>
</evidence>
<dbReference type="Proteomes" id="UP000092993">
    <property type="component" value="Unassembled WGS sequence"/>
</dbReference>
<dbReference type="OrthoDB" id="5429442at2759"/>
<keyword evidence="9" id="KW-1133">Transmembrane helix</keyword>
<evidence type="ECO:0000256" key="7">
    <source>
        <dbReference type="ARBA" id="ARBA00023033"/>
    </source>
</evidence>
<evidence type="ECO:0000256" key="6">
    <source>
        <dbReference type="ARBA" id="ARBA00023004"/>
    </source>
</evidence>
<keyword evidence="9" id="KW-0812">Transmembrane</keyword>
<keyword evidence="6" id="KW-0408">Iron</keyword>
<comment type="similarity">
    <text evidence="3">Belongs to the cytochrome P450 family.</text>
</comment>
<dbReference type="InterPro" id="IPR036396">
    <property type="entry name" value="Cyt_P450_sf"/>
</dbReference>
<evidence type="ECO:0000256" key="4">
    <source>
        <dbReference type="ARBA" id="ARBA00022723"/>
    </source>
</evidence>
<dbReference type="GO" id="GO:0020037">
    <property type="term" value="F:heme binding"/>
    <property type="evidence" value="ECO:0007669"/>
    <property type="project" value="InterPro"/>
</dbReference>
<dbReference type="STRING" id="5627.A0A1C7M4I5"/>
<dbReference type="Gene3D" id="1.10.630.10">
    <property type="entry name" value="Cytochrome P450"/>
    <property type="match status" value="1"/>
</dbReference>
<dbReference type="PANTHER" id="PTHR24305">
    <property type="entry name" value="CYTOCHROME P450"/>
    <property type="match status" value="1"/>
</dbReference>
<reference evidence="10 11" key="1">
    <citation type="submission" date="2016-03" db="EMBL/GenBank/DDBJ databases">
        <title>Whole genome sequencing of Grifola frondosa 9006-11.</title>
        <authorList>
            <person name="Min B."/>
            <person name="Park H."/>
            <person name="Kim J.-G."/>
            <person name="Cho H."/>
            <person name="Oh Y.-L."/>
            <person name="Kong W.-S."/>
            <person name="Choi I.-G."/>
        </authorList>
    </citation>
    <scope>NUCLEOTIDE SEQUENCE [LARGE SCALE GENOMIC DNA]</scope>
    <source>
        <strain evidence="10 11">9006-11</strain>
    </source>
</reference>
<sequence length="1633" mass="183636">MCIGENSAVLAVHYLNAQLTALYENALHCLTHHPDAKNLEENKYSFALAEFFYGKSRSPNLLASGVDALFYAKFDKPVLEFICNHDAILRLKIKEGHYNLGHKTYTRTAAEDVKLPADLELTFRFGFDVRKIIGQDSKIENGQNLIQLVILDLKNAKLISSKPELHVGRESLLFYFSKYLEFLHAAGHHVLFSLPDFDDDRFRLSIDFSLMRKPHVTTDNISGISVDRINSYLSFVWLKSAMLAHNASAKVVDWRSTCLAEYSSIHGTHGDSGIHFHLKLGPPRIEALCSREVIMYFRVREASFFHGVDFTTTPGHKYTDWEIAVVIDVIYTAESGGDVVNIKLDLKNARLNDQCSKFTGFDSKVVHAETYLTRLIEFFSVEYLGLLEIARYDIVYSWDKDWVTTSHGSDDSSWGVEKVSVDIEKEVITHTSMDSFDQVIAISQNSINAHFDNLWANAQLQKPAAFSSRVLAKWSHEHYFSATFMPLTVRLLSNGKALIWVHLSRGFLKTLKNWVLWSEGKQYHFEDWRLAFEVDLKMCSHHDLTDVSEKWLNKYKESAVFKEHGSQQDRVLKHLYLDLHDTEFLHEFSTFEGLYDAHDSEGSIEQLQAVVYYIQHHYFKNLRDSGLNILYTLPIWHTGTSLASYSLTDVAFHIYSKTGITRRTWPRVPAGFEPLIVLVGITGFRPLPATHLEFSDGWVFHANKKQTYGTVSISKRVFMGERLLNILSHLNAVTTIIPVFSGVENGVWALKLTTWAQNAWRKNHAYKLQFDAERDGYLKYKWEHRDGWSYEHEGSSDIVNGTYSVSCLTRNYVEVPTAFRRGALEIKVWGEVKLDMSFKAGTEKWSAASSATWDAMVVVRTDSHGIKVDLLGARSPVVTKTEYAGASASAMFVDPQALLKGTLPGTIDFSELLKELGAFEGVWTYCYPRMQTYSLANPLFNAHGDLIFELRLHGRQVSSGSTLRHASLNGSSLAVRGPSSRRTSSFLRSASGTSVTKFVEEAVHAVSYSDVVNGGSNGVLHNGSAQKSDSKDATRAEGNGHSVDGTDSPVTPGAITVEVDISRIVTETADINAENLPSGDTSIAHIPAEFAIRLSRMLSELHGSAIPTDIPWSIILVLCLAALSAHFVFKRYETYNIAIHAGLLFLPPAGCAVLFLDQYRPIDAILISFGTYLSVLVSSVLMYRISPFHPLAQYPGPLLNKLSKFRLACTAGSGKQYLHIQKLHERYGDIVRIGPNEVSVRDVSAILPLMGTQGFPKGPHWIGRNISPDVNWLVGISDQREHARRRKPWIRAFSPAALEGYEEIIVKRVAQLVNALASKSDDPDLGKWFGYFTFDVTNDLVYGGGSEMMRDGDTDGTWHIVDSAFVFSHILAQVPWIGVYVQYVPIISSTINERDGQVATIKRIRTDPWRMTFSITWCNNEDGVESSPPSLDNLIGDGTLVIIAGADTTSSVLTNLFFCLLTNRDAYDRLQSEVDTHYPPGEDALDTKYHADMPFLNAVMYLTVTFYHSFLPENTSASIHFYSVHRDPRNFSPFTNSFWPDRWLIAAGKDASRAPDSEKFVHNSTAFIPFSYGPENCVGKNLALQQLRMVVCLAMQKLDMRLSPGWNPKSYEEGLLDYFVFQKPPLPVVINRR</sequence>
<dbReference type="GO" id="GO:0005506">
    <property type="term" value="F:iron ion binding"/>
    <property type="evidence" value="ECO:0007669"/>
    <property type="project" value="InterPro"/>
</dbReference>
<keyword evidence="9" id="KW-0472">Membrane</keyword>
<gene>
    <name evidence="10" type="ORF">A0H81_08315</name>
</gene>
<protein>
    <recommendedName>
        <fullName evidence="12">Cytochrome P450 67</fullName>
    </recommendedName>
</protein>
<evidence type="ECO:0008006" key="12">
    <source>
        <dbReference type="Google" id="ProtNLM"/>
    </source>
</evidence>
<evidence type="ECO:0000256" key="5">
    <source>
        <dbReference type="ARBA" id="ARBA00023002"/>
    </source>
</evidence>
<dbReference type="GO" id="GO:0004497">
    <property type="term" value="F:monooxygenase activity"/>
    <property type="evidence" value="ECO:0007669"/>
    <property type="project" value="UniProtKB-KW"/>
</dbReference>
<dbReference type="EMBL" id="LUGG01000011">
    <property type="protein sequence ID" value="OBZ71397.1"/>
    <property type="molecule type" value="Genomic_DNA"/>
</dbReference>
<name>A0A1C7M4I5_GRIFR</name>
<evidence type="ECO:0000256" key="3">
    <source>
        <dbReference type="ARBA" id="ARBA00010617"/>
    </source>
</evidence>
<dbReference type="Pfam" id="PF00067">
    <property type="entry name" value="p450"/>
    <property type="match status" value="2"/>
</dbReference>
<evidence type="ECO:0000313" key="10">
    <source>
        <dbReference type="EMBL" id="OBZ71397.1"/>
    </source>
</evidence>
<dbReference type="InterPro" id="IPR050121">
    <property type="entry name" value="Cytochrome_P450_monoxygenase"/>
</dbReference>
<feature type="transmembrane region" description="Helical" evidence="9">
    <location>
        <begin position="1136"/>
        <end position="1156"/>
    </location>
</feature>
<keyword evidence="5" id="KW-0560">Oxidoreductase</keyword>
<feature type="region of interest" description="Disordered" evidence="8">
    <location>
        <begin position="1019"/>
        <end position="1051"/>
    </location>
</feature>
<evidence type="ECO:0000256" key="8">
    <source>
        <dbReference type="SAM" id="MobiDB-lite"/>
    </source>
</evidence>
<comment type="caution">
    <text evidence="10">The sequence shown here is derived from an EMBL/GenBank/DDBJ whole genome shotgun (WGS) entry which is preliminary data.</text>
</comment>
<comment type="pathway">
    <text evidence="2">Secondary metabolite biosynthesis.</text>
</comment>
<organism evidence="10 11">
    <name type="scientific">Grifola frondosa</name>
    <name type="common">Maitake</name>
    <name type="synonym">Polyporus frondosus</name>
    <dbReference type="NCBI Taxonomy" id="5627"/>
    <lineage>
        <taxon>Eukaryota</taxon>
        <taxon>Fungi</taxon>
        <taxon>Dikarya</taxon>
        <taxon>Basidiomycota</taxon>
        <taxon>Agaricomycotina</taxon>
        <taxon>Agaricomycetes</taxon>
        <taxon>Polyporales</taxon>
        <taxon>Grifolaceae</taxon>
        <taxon>Grifola</taxon>
    </lineage>
</organism>
<keyword evidence="11" id="KW-1185">Reference proteome</keyword>
<dbReference type="InterPro" id="IPR001128">
    <property type="entry name" value="Cyt_P450"/>
</dbReference>
<keyword evidence="4" id="KW-0479">Metal-binding</keyword>
<keyword evidence="7" id="KW-0503">Monooxygenase</keyword>
<dbReference type="SUPFAM" id="SSF48264">
    <property type="entry name" value="Cytochrome P450"/>
    <property type="match status" value="1"/>
</dbReference>
<proteinExistence type="inferred from homology"/>
<dbReference type="GO" id="GO:0016705">
    <property type="term" value="F:oxidoreductase activity, acting on paired donors, with incorporation or reduction of molecular oxygen"/>
    <property type="evidence" value="ECO:0007669"/>
    <property type="project" value="InterPro"/>
</dbReference>
<evidence type="ECO:0000313" key="11">
    <source>
        <dbReference type="Proteomes" id="UP000092993"/>
    </source>
</evidence>